<dbReference type="GO" id="GO:0005886">
    <property type="term" value="C:plasma membrane"/>
    <property type="evidence" value="ECO:0007669"/>
    <property type="project" value="TreeGrafter"/>
</dbReference>
<dbReference type="EMBL" id="CP032829">
    <property type="protein sequence ID" value="AYJ86636.1"/>
    <property type="molecule type" value="Genomic_DNA"/>
</dbReference>
<feature type="domain" description="DUF218" evidence="1">
    <location>
        <begin position="34"/>
        <end position="146"/>
    </location>
</feature>
<organism evidence="2 3">
    <name type="scientific">Sphingomonas paeninsulae</name>
    <dbReference type="NCBI Taxonomy" id="2319844"/>
    <lineage>
        <taxon>Bacteria</taxon>
        <taxon>Pseudomonadati</taxon>
        <taxon>Pseudomonadota</taxon>
        <taxon>Alphaproteobacteria</taxon>
        <taxon>Sphingomonadales</taxon>
        <taxon>Sphingomonadaceae</taxon>
        <taxon>Sphingomonas</taxon>
    </lineage>
</organism>
<dbReference type="Proteomes" id="UP000276254">
    <property type="component" value="Chromosome"/>
</dbReference>
<evidence type="ECO:0000259" key="1">
    <source>
        <dbReference type="Pfam" id="PF02698"/>
    </source>
</evidence>
<keyword evidence="3" id="KW-1185">Reference proteome</keyword>
<reference evidence="2 3" key="1">
    <citation type="submission" date="2018-09" db="EMBL/GenBank/DDBJ databases">
        <title>Sphingomonas peninsula sp. nov., isolated from fildes peninsula, Antarctic soil.</title>
        <authorList>
            <person name="Yingchao G."/>
        </authorList>
    </citation>
    <scope>NUCLEOTIDE SEQUENCE [LARGE SCALE GENOMIC DNA]</scope>
    <source>
        <strain evidence="2 3">YZ-8</strain>
    </source>
</reference>
<dbReference type="AlphaFoldDB" id="A0A494TLD1"/>
<dbReference type="PANTHER" id="PTHR30336">
    <property type="entry name" value="INNER MEMBRANE PROTEIN, PROBABLE PERMEASE"/>
    <property type="match status" value="1"/>
</dbReference>
<dbReference type="CDD" id="cd06259">
    <property type="entry name" value="YdcF-like"/>
    <property type="match status" value="1"/>
</dbReference>
<dbReference type="GO" id="GO:0000270">
    <property type="term" value="P:peptidoglycan metabolic process"/>
    <property type="evidence" value="ECO:0007669"/>
    <property type="project" value="TreeGrafter"/>
</dbReference>
<protein>
    <submittedName>
        <fullName evidence="2">YdcF family protein</fullName>
    </submittedName>
</protein>
<dbReference type="PANTHER" id="PTHR30336:SF4">
    <property type="entry name" value="ENVELOPE BIOGENESIS FACTOR ELYC"/>
    <property type="match status" value="1"/>
</dbReference>
<evidence type="ECO:0000313" key="2">
    <source>
        <dbReference type="EMBL" id="AYJ86636.1"/>
    </source>
</evidence>
<dbReference type="KEGG" id="spha:D3Y57_12490"/>
<name>A0A494TLD1_SPHPE</name>
<accession>A0A494TLD1</accession>
<dbReference type="OrthoDB" id="9812311at2"/>
<dbReference type="InterPro" id="IPR051599">
    <property type="entry name" value="Cell_Envelope_Assoc"/>
</dbReference>
<dbReference type="RefSeq" id="WP_121153261.1">
    <property type="nucleotide sequence ID" value="NZ_CP032829.1"/>
</dbReference>
<evidence type="ECO:0000313" key="3">
    <source>
        <dbReference type="Proteomes" id="UP000276254"/>
    </source>
</evidence>
<proteinExistence type="predicted"/>
<sequence>MIRRLLSLVVLVWVLGFALFVVTLPQPADDRFTDAIVVPTGAPGRIPRGLELLQAGKAKRMLITGVDRAVKPHELAITQKVPVALFSSSIDLGHEAVDTRSNGEETATWLAARNYHSVRLVTTDWHMRRARFELEHAIGDKIMILPDAVVSEAGLTVLLKEYNKYLFRRVAVLVGL</sequence>
<dbReference type="InterPro" id="IPR003848">
    <property type="entry name" value="DUF218"/>
</dbReference>
<dbReference type="Pfam" id="PF02698">
    <property type="entry name" value="DUF218"/>
    <property type="match status" value="1"/>
</dbReference>
<dbReference type="GO" id="GO:0043164">
    <property type="term" value="P:Gram-negative-bacterium-type cell wall biogenesis"/>
    <property type="evidence" value="ECO:0007669"/>
    <property type="project" value="TreeGrafter"/>
</dbReference>
<gene>
    <name evidence="2" type="ORF">D3Y57_12490</name>
</gene>